<proteinExistence type="predicted"/>
<protein>
    <recommendedName>
        <fullName evidence="3">dTDP-4-dehydrorhamnose 3,5-epimerase</fullName>
    </recommendedName>
</protein>
<name>A0A7G1KIE8_9NOCA</name>
<dbReference type="SUPFAM" id="SSF51182">
    <property type="entry name" value="RmlC-like cupins"/>
    <property type="match status" value="2"/>
</dbReference>
<dbReference type="Gene3D" id="2.60.120.10">
    <property type="entry name" value="Jelly Rolls"/>
    <property type="match status" value="1"/>
</dbReference>
<accession>A0A7G1KIE8</accession>
<sequence length="440" mass="49174">MTSPRAVPTGIDGLEWLDTHTLENGRESVVVPFPTSDLVHIVFHGEQPFSHGHYGFHLGLEDRLTFLGSREKTATGHFVDCRRDSPTFHRKVDLTFHPSVSRTLRIPCGVGHCFDDLDGVFTLNTFRAYLPPPDVLMTDKNPWATGADILNFPLDSADEELPIADPNPYPASPRFYELLSRMQSETLGSVDHEYPFTEEVTLPDGTVSTLMIRKRLTHQQRVPEWEQIDGIHGLGWSRHLAVWSGDDAGYVALTDPAPVQVIDHGTSPYATDAYGIHLEWEDRLTFLGPLDQSVEMRFIDCRRDSPTYHAELVYTFKPSPLRAMVIPAGVAHAPAGMENVFTVNRPRRCAGDPTVFEPGNDVIDWPLSKRPAPTFEISPADFEFAFYRTLADRQRRYLANAPAVSSTPATMFVSDDDGRTVKVALRKIHADGGGSELLQR</sequence>
<dbReference type="InterPro" id="IPR011051">
    <property type="entry name" value="RmlC_Cupin_sf"/>
</dbReference>
<evidence type="ECO:0008006" key="3">
    <source>
        <dbReference type="Google" id="ProtNLM"/>
    </source>
</evidence>
<dbReference type="KEGG" id="nwl:NWFMUON74_26700"/>
<dbReference type="EMBL" id="AP023396">
    <property type="protein sequence ID" value="BCK54898.1"/>
    <property type="molecule type" value="Genomic_DNA"/>
</dbReference>
<gene>
    <name evidence="1" type="ORF">NWFMUON74_26700</name>
</gene>
<evidence type="ECO:0000313" key="1">
    <source>
        <dbReference type="EMBL" id="BCK54898.1"/>
    </source>
</evidence>
<dbReference type="AlphaFoldDB" id="A0A7G1KIE8"/>
<dbReference type="Proteomes" id="UP000516173">
    <property type="component" value="Chromosome"/>
</dbReference>
<keyword evidence="2" id="KW-1185">Reference proteome</keyword>
<reference evidence="1 2" key="1">
    <citation type="submission" date="2020-08" db="EMBL/GenBank/DDBJ databases">
        <title>Genome Sequencing of Nocardia wallacei strain FMUON74 and assembly.</title>
        <authorList>
            <person name="Toyokawa M."/>
            <person name="Uesaka K."/>
        </authorList>
    </citation>
    <scope>NUCLEOTIDE SEQUENCE [LARGE SCALE GENOMIC DNA]</scope>
    <source>
        <strain evidence="1 2">FMUON74</strain>
    </source>
</reference>
<dbReference type="InterPro" id="IPR014710">
    <property type="entry name" value="RmlC-like_jellyroll"/>
</dbReference>
<organism evidence="1 2">
    <name type="scientific">Nocardia wallacei</name>
    <dbReference type="NCBI Taxonomy" id="480035"/>
    <lineage>
        <taxon>Bacteria</taxon>
        <taxon>Bacillati</taxon>
        <taxon>Actinomycetota</taxon>
        <taxon>Actinomycetes</taxon>
        <taxon>Mycobacteriales</taxon>
        <taxon>Nocardiaceae</taxon>
        <taxon>Nocardia</taxon>
    </lineage>
</organism>
<evidence type="ECO:0000313" key="2">
    <source>
        <dbReference type="Proteomes" id="UP000516173"/>
    </source>
</evidence>